<dbReference type="OrthoDB" id="5471138at2"/>
<reference evidence="3 4" key="1">
    <citation type="submission" date="2018-06" db="EMBL/GenBank/DDBJ databases">
        <title>Complete genome of Desulfovibrio marinus P48SEP.</title>
        <authorList>
            <person name="Crispim J.S."/>
            <person name="Vidigal P.M.P."/>
            <person name="Silva L.C.F."/>
            <person name="Araujo L.C."/>
            <person name="Laguardia C.N."/>
            <person name="Dias R.S."/>
            <person name="Sousa M.P."/>
            <person name="Paula S.O."/>
            <person name="Silva C."/>
        </authorList>
    </citation>
    <scope>NUCLEOTIDE SEQUENCE [LARGE SCALE GENOMIC DNA]</scope>
    <source>
        <strain evidence="3 4">P48SEP</strain>
    </source>
</reference>
<organism evidence="3 4">
    <name type="scientific">Oceanidesulfovibrio marinus</name>
    <dbReference type="NCBI Taxonomy" id="370038"/>
    <lineage>
        <taxon>Bacteria</taxon>
        <taxon>Pseudomonadati</taxon>
        <taxon>Thermodesulfobacteriota</taxon>
        <taxon>Desulfovibrionia</taxon>
        <taxon>Desulfovibrionales</taxon>
        <taxon>Desulfovibrionaceae</taxon>
        <taxon>Oceanidesulfovibrio</taxon>
    </lineage>
</organism>
<gene>
    <name evidence="3" type="ORF">DQK91_15655</name>
    <name evidence="2" type="ORF">E8L03_16140</name>
</gene>
<evidence type="ECO:0000313" key="3">
    <source>
        <dbReference type="EMBL" id="TVM32314.1"/>
    </source>
</evidence>
<keyword evidence="5" id="KW-1185">Reference proteome</keyword>
<name>A0A6P1ZEQ4_9BACT</name>
<dbReference type="PANTHER" id="PTHR43031:SF16">
    <property type="entry name" value="OXIDOREDUCTASE"/>
    <property type="match status" value="1"/>
</dbReference>
<accession>A0A6P1ZEQ4</accession>
<dbReference type="PANTHER" id="PTHR43031">
    <property type="entry name" value="FAD-DEPENDENT OXIDOREDUCTASE"/>
    <property type="match status" value="1"/>
</dbReference>
<dbReference type="InterPro" id="IPR036873">
    <property type="entry name" value="Rhodanese-like_dom_sf"/>
</dbReference>
<dbReference type="Proteomes" id="UP000434052">
    <property type="component" value="Unassembled WGS sequence"/>
</dbReference>
<dbReference type="Proteomes" id="UP000503251">
    <property type="component" value="Chromosome"/>
</dbReference>
<evidence type="ECO:0000259" key="1">
    <source>
        <dbReference type="PROSITE" id="PS50206"/>
    </source>
</evidence>
<dbReference type="InterPro" id="IPR050229">
    <property type="entry name" value="GlpE_sulfurtransferase"/>
</dbReference>
<proteinExistence type="predicted"/>
<dbReference type="AlphaFoldDB" id="A0A6P1ZEQ4"/>
<dbReference type="PROSITE" id="PS50206">
    <property type="entry name" value="RHODANESE_3"/>
    <property type="match status" value="1"/>
</dbReference>
<dbReference type="SUPFAM" id="SSF52821">
    <property type="entry name" value="Rhodanese/Cell cycle control phosphatase"/>
    <property type="match status" value="1"/>
</dbReference>
<dbReference type="SMART" id="SM00450">
    <property type="entry name" value="RHOD"/>
    <property type="match status" value="1"/>
</dbReference>
<dbReference type="Gene3D" id="3.40.250.10">
    <property type="entry name" value="Rhodanese-like domain"/>
    <property type="match status" value="1"/>
</dbReference>
<evidence type="ECO:0000313" key="4">
    <source>
        <dbReference type="Proteomes" id="UP000434052"/>
    </source>
</evidence>
<dbReference type="InterPro" id="IPR001763">
    <property type="entry name" value="Rhodanese-like_dom"/>
</dbReference>
<feature type="domain" description="Rhodanese" evidence="1">
    <location>
        <begin position="57"/>
        <end position="147"/>
    </location>
</feature>
<sequence length="147" mass="16315">MMQPATLVNRALLLVFALAAVAFVAYIKPFSPSAPKEAPGQTLRMVSPSEAAGIIDSVPDTVILDLRTPLEFDQGHIPDARLLDYNKDDFWKRLASLDRDKPYVIYCATQGRSFQTFEKMAALGFAKVWLLQGGFYAWRNAGLPIAH</sequence>
<dbReference type="CDD" id="cd00158">
    <property type="entry name" value="RHOD"/>
    <property type="match status" value="1"/>
</dbReference>
<evidence type="ECO:0000313" key="2">
    <source>
        <dbReference type="EMBL" id="QJT10366.1"/>
    </source>
</evidence>
<protein>
    <submittedName>
        <fullName evidence="3">Rhodanese-like domain-containing protein</fullName>
    </submittedName>
</protein>
<dbReference type="EMBL" id="CP039543">
    <property type="protein sequence ID" value="QJT10366.1"/>
    <property type="molecule type" value="Genomic_DNA"/>
</dbReference>
<dbReference type="Pfam" id="PF00581">
    <property type="entry name" value="Rhodanese"/>
    <property type="match status" value="1"/>
</dbReference>
<evidence type="ECO:0000313" key="5">
    <source>
        <dbReference type="Proteomes" id="UP000503251"/>
    </source>
</evidence>
<reference evidence="2 5" key="2">
    <citation type="submission" date="2019-04" db="EMBL/GenBank/DDBJ databases">
        <title>Isolation and culture of sulfate reducing bacteria from the cold seep of the South China Sea.</title>
        <authorList>
            <person name="Sun C."/>
            <person name="Liu R."/>
        </authorList>
    </citation>
    <scope>NUCLEOTIDE SEQUENCE [LARGE SCALE GENOMIC DNA]</scope>
    <source>
        <strain evidence="2 5">CS1</strain>
    </source>
</reference>
<dbReference type="EMBL" id="QMIF01000011">
    <property type="protein sequence ID" value="TVM32314.1"/>
    <property type="molecule type" value="Genomic_DNA"/>
</dbReference>